<evidence type="ECO:0000256" key="7">
    <source>
        <dbReference type="ARBA" id="ARBA00022692"/>
    </source>
</evidence>
<evidence type="ECO:0000256" key="9">
    <source>
        <dbReference type="ARBA" id="ARBA00022989"/>
    </source>
</evidence>
<comment type="similarity">
    <text evidence="3 11">Belongs to the FliL family.</text>
</comment>
<accession>A0A4P8YEW9</accession>
<organism evidence="12 13">
    <name type="scientific">Jejubacter calystegiae</name>
    <dbReference type="NCBI Taxonomy" id="2579935"/>
    <lineage>
        <taxon>Bacteria</taxon>
        <taxon>Pseudomonadati</taxon>
        <taxon>Pseudomonadota</taxon>
        <taxon>Gammaproteobacteria</taxon>
        <taxon>Enterobacterales</taxon>
        <taxon>Enterobacteriaceae</taxon>
        <taxon>Jejubacter</taxon>
    </lineage>
</organism>
<dbReference type="PANTHER" id="PTHR35091:SF2">
    <property type="entry name" value="FLAGELLAR PROTEIN FLIL"/>
    <property type="match status" value="1"/>
</dbReference>
<dbReference type="GO" id="GO:0006935">
    <property type="term" value="P:chemotaxis"/>
    <property type="evidence" value="ECO:0007669"/>
    <property type="project" value="UniProtKB-KW"/>
</dbReference>
<evidence type="ECO:0000256" key="3">
    <source>
        <dbReference type="ARBA" id="ARBA00008281"/>
    </source>
</evidence>
<keyword evidence="10 11" id="KW-0472">Membrane</keyword>
<dbReference type="GO" id="GO:0071978">
    <property type="term" value="P:bacterial-type flagellum-dependent swarming motility"/>
    <property type="evidence" value="ECO:0007669"/>
    <property type="project" value="TreeGrafter"/>
</dbReference>
<evidence type="ECO:0000256" key="4">
    <source>
        <dbReference type="ARBA" id="ARBA00021812"/>
    </source>
</evidence>
<keyword evidence="13" id="KW-1185">Reference proteome</keyword>
<dbReference type="PROSITE" id="PS51257">
    <property type="entry name" value="PROKAR_LIPOPROTEIN"/>
    <property type="match status" value="1"/>
</dbReference>
<keyword evidence="6 11" id="KW-0145">Chemotaxis</keyword>
<name>A0A4P8YEW9_9ENTR</name>
<evidence type="ECO:0000256" key="2">
    <source>
        <dbReference type="ARBA" id="ARBA00004162"/>
    </source>
</evidence>
<comment type="subcellular location">
    <subcellularLocation>
        <location evidence="11">Cell inner membrane</location>
    </subcellularLocation>
    <subcellularLocation>
        <location evidence="2">Cell membrane</location>
        <topology evidence="2">Single-pass membrane protein</topology>
    </subcellularLocation>
</comment>
<comment type="function">
    <text evidence="1 11">Controls the rotational direction of flagella during chemotaxis.</text>
</comment>
<dbReference type="OrthoDB" id="2087278at2"/>
<dbReference type="GO" id="GO:0005886">
    <property type="term" value="C:plasma membrane"/>
    <property type="evidence" value="ECO:0007669"/>
    <property type="project" value="UniProtKB-SubCell"/>
</dbReference>
<sequence>MAKKDSADEKKKKGGLGVALFALIALGACAAAGYTWYELKNVKSQIANGVEEQPPVVSQVPLYMPLETFTVSLKPTEEDADRVLYIGLTLRLRDENSRALLEEFLPEIRSRLLVLLSQQTAEQLATNDGKTALSDQIKTELNKPISDRTAAVTDVLYNAFILR</sequence>
<keyword evidence="7" id="KW-0812">Transmembrane</keyword>
<dbReference type="KEGG" id="izh:FEM41_04870"/>
<keyword evidence="8 11" id="KW-0283">Flagellar rotation</keyword>
<reference evidence="12 13" key="1">
    <citation type="submission" date="2019-05" db="EMBL/GenBank/DDBJ databases">
        <title>Complete genome sequence of Izhakiella calystegiae KSNA2, an endophyte isolated from beach morning glory (Calystegia soldanella).</title>
        <authorList>
            <person name="Jiang L."/>
            <person name="Jeong J.C."/>
            <person name="Kim C.Y."/>
            <person name="Kim D.H."/>
            <person name="Kim S.W."/>
            <person name="Lee j."/>
        </authorList>
    </citation>
    <scope>NUCLEOTIDE SEQUENCE [LARGE SCALE GENOMIC DNA]</scope>
    <source>
        <strain evidence="12 13">KSNA2</strain>
    </source>
</reference>
<dbReference type="NCBIfam" id="NF005435">
    <property type="entry name" value="PRK07021.1"/>
    <property type="match status" value="1"/>
</dbReference>
<evidence type="ECO:0000256" key="10">
    <source>
        <dbReference type="ARBA" id="ARBA00023136"/>
    </source>
</evidence>
<evidence type="ECO:0000313" key="13">
    <source>
        <dbReference type="Proteomes" id="UP000302163"/>
    </source>
</evidence>
<evidence type="ECO:0000256" key="11">
    <source>
        <dbReference type="RuleBase" id="RU364125"/>
    </source>
</evidence>
<dbReference type="AlphaFoldDB" id="A0A4P8YEW9"/>
<protein>
    <recommendedName>
        <fullName evidence="4 11">Flagellar protein FliL</fullName>
    </recommendedName>
</protein>
<keyword evidence="9" id="KW-1133">Transmembrane helix</keyword>
<keyword evidence="12" id="KW-0966">Cell projection</keyword>
<dbReference type="InterPro" id="IPR005503">
    <property type="entry name" value="FliL"/>
</dbReference>
<dbReference type="Pfam" id="PF03748">
    <property type="entry name" value="FliL"/>
    <property type="match status" value="1"/>
</dbReference>
<evidence type="ECO:0000256" key="1">
    <source>
        <dbReference type="ARBA" id="ARBA00002254"/>
    </source>
</evidence>
<keyword evidence="11" id="KW-0997">Cell inner membrane</keyword>
<evidence type="ECO:0000256" key="8">
    <source>
        <dbReference type="ARBA" id="ARBA00022779"/>
    </source>
</evidence>
<evidence type="ECO:0000256" key="6">
    <source>
        <dbReference type="ARBA" id="ARBA00022500"/>
    </source>
</evidence>
<evidence type="ECO:0000313" key="12">
    <source>
        <dbReference type="EMBL" id="QCT19030.1"/>
    </source>
</evidence>
<dbReference type="PANTHER" id="PTHR35091">
    <property type="entry name" value="FLAGELLAR PROTEIN FLIL"/>
    <property type="match status" value="1"/>
</dbReference>
<gene>
    <name evidence="12" type="primary">fliL</name>
    <name evidence="12" type="ORF">FEM41_04870</name>
</gene>
<keyword evidence="12" id="KW-0969">Cilium</keyword>
<dbReference type="EMBL" id="CP040428">
    <property type="protein sequence ID" value="QCT19030.1"/>
    <property type="molecule type" value="Genomic_DNA"/>
</dbReference>
<dbReference type="Proteomes" id="UP000302163">
    <property type="component" value="Chromosome"/>
</dbReference>
<evidence type="ECO:0000256" key="5">
    <source>
        <dbReference type="ARBA" id="ARBA00022475"/>
    </source>
</evidence>
<proteinExistence type="inferred from homology"/>
<keyword evidence="12" id="KW-0282">Flagellum</keyword>
<dbReference type="GO" id="GO:0009425">
    <property type="term" value="C:bacterial-type flagellum basal body"/>
    <property type="evidence" value="ECO:0007669"/>
    <property type="project" value="InterPro"/>
</dbReference>
<dbReference type="RefSeq" id="WP_138094919.1">
    <property type="nucleotide sequence ID" value="NZ_CP040428.1"/>
</dbReference>
<keyword evidence="5" id="KW-1003">Cell membrane</keyword>